<dbReference type="InterPro" id="IPR036890">
    <property type="entry name" value="HATPase_C_sf"/>
</dbReference>
<name>A0ABX9KKN6_9FUSO</name>
<evidence type="ECO:0000313" key="4">
    <source>
        <dbReference type="Proteomes" id="UP000263486"/>
    </source>
</evidence>
<dbReference type="Pfam" id="PF13581">
    <property type="entry name" value="HATPase_c_2"/>
    <property type="match status" value="1"/>
</dbReference>
<keyword evidence="3" id="KW-0067">ATP-binding</keyword>
<keyword evidence="3" id="KW-0547">Nucleotide-binding</keyword>
<dbReference type="PANTHER" id="PTHR35526:SF3">
    <property type="entry name" value="ANTI-SIGMA-F FACTOR RSBW"/>
    <property type="match status" value="1"/>
</dbReference>
<evidence type="ECO:0000256" key="1">
    <source>
        <dbReference type="ARBA" id="ARBA00022527"/>
    </source>
</evidence>
<dbReference type="EMBL" id="QUAJ01000001">
    <property type="protein sequence ID" value="REI43098.1"/>
    <property type="molecule type" value="Genomic_DNA"/>
</dbReference>
<dbReference type="SUPFAM" id="SSF55874">
    <property type="entry name" value="ATPase domain of HSP90 chaperone/DNA topoisomerase II/histidine kinase"/>
    <property type="match status" value="1"/>
</dbReference>
<dbReference type="Proteomes" id="UP000263486">
    <property type="component" value="Unassembled WGS sequence"/>
</dbReference>
<dbReference type="CDD" id="cd16936">
    <property type="entry name" value="HATPase_RsbW-like"/>
    <property type="match status" value="1"/>
</dbReference>
<comment type="caution">
    <text evidence="3">The sequence shown here is derived from an EMBL/GenBank/DDBJ whole genome shotgun (WGS) entry which is preliminary data.</text>
</comment>
<dbReference type="SMART" id="SM00387">
    <property type="entry name" value="HATPase_c"/>
    <property type="match status" value="1"/>
</dbReference>
<reference evidence="3 4" key="1">
    <citation type="submission" date="2018-08" db="EMBL/GenBank/DDBJ databases">
        <title>Draft genome sequence of Psychrilyobacter sp. strain SD5 isolated from Black Sea water.</title>
        <authorList>
            <person name="Yadav S."/>
            <person name="Villanueva L."/>
            <person name="Damste J.S.S."/>
        </authorList>
    </citation>
    <scope>NUCLEOTIDE SEQUENCE [LARGE SCALE GENOMIC DNA]</scope>
    <source>
        <strain evidence="3 4">SD5</strain>
    </source>
</reference>
<proteinExistence type="predicted"/>
<gene>
    <name evidence="3" type="ORF">DYH56_00150</name>
</gene>
<feature type="domain" description="Histidine kinase/HSP90-like ATPase" evidence="2">
    <location>
        <begin position="36"/>
        <end position="129"/>
    </location>
</feature>
<sequence>MQGEGIRIIVPSSLKNLSLIRALVKTYLIAESVSEKDILRLLTVIDELATNAIEHGYNYHSGEISIFMIKEGNFVKITVEDFGAGFNRLKESKSEGGMGLNIVRGLVDNLEIKPKKIGTKFEILKEVEEETK</sequence>
<protein>
    <submittedName>
        <fullName evidence="3">ATP-binding protein</fullName>
    </submittedName>
</protein>
<organism evidence="3 4">
    <name type="scientific">Psychrilyobacter piezotolerans</name>
    <dbReference type="NCBI Taxonomy" id="2293438"/>
    <lineage>
        <taxon>Bacteria</taxon>
        <taxon>Fusobacteriati</taxon>
        <taxon>Fusobacteriota</taxon>
        <taxon>Fusobacteriia</taxon>
        <taxon>Fusobacteriales</taxon>
        <taxon>Fusobacteriaceae</taxon>
        <taxon>Psychrilyobacter</taxon>
    </lineage>
</organism>
<dbReference type="RefSeq" id="WP_114640818.1">
    <property type="nucleotide sequence ID" value="NZ_JAACIO010000001.1"/>
</dbReference>
<evidence type="ECO:0000259" key="2">
    <source>
        <dbReference type="SMART" id="SM00387"/>
    </source>
</evidence>
<keyword evidence="1" id="KW-0723">Serine/threonine-protein kinase</keyword>
<keyword evidence="1" id="KW-0418">Kinase</keyword>
<keyword evidence="1" id="KW-0808">Transferase</keyword>
<dbReference type="Gene3D" id="3.30.565.10">
    <property type="entry name" value="Histidine kinase-like ATPase, C-terminal domain"/>
    <property type="match status" value="1"/>
</dbReference>
<dbReference type="InterPro" id="IPR003594">
    <property type="entry name" value="HATPase_dom"/>
</dbReference>
<accession>A0ABX9KKN6</accession>
<dbReference type="PANTHER" id="PTHR35526">
    <property type="entry name" value="ANTI-SIGMA-F FACTOR RSBW-RELATED"/>
    <property type="match status" value="1"/>
</dbReference>
<dbReference type="GO" id="GO:0005524">
    <property type="term" value="F:ATP binding"/>
    <property type="evidence" value="ECO:0007669"/>
    <property type="project" value="UniProtKB-KW"/>
</dbReference>
<dbReference type="InterPro" id="IPR050267">
    <property type="entry name" value="Anti-sigma-factor_SerPK"/>
</dbReference>
<keyword evidence="4" id="KW-1185">Reference proteome</keyword>
<evidence type="ECO:0000313" key="3">
    <source>
        <dbReference type="EMBL" id="REI43098.1"/>
    </source>
</evidence>